<dbReference type="Pfam" id="PF13456">
    <property type="entry name" value="RVT_3"/>
    <property type="match status" value="1"/>
</dbReference>
<keyword evidence="8" id="KW-0695">RNA-directed DNA polymerase</keyword>
<dbReference type="CDD" id="cd06222">
    <property type="entry name" value="RNase_H_like"/>
    <property type="match status" value="1"/>
</dbReference>
<evidence type="ECO:0000313" key="9">
    <source>
        <dbReference type="Proteomes" id="UP000188268"/>
    </source>
</evidence>
<dbReference type="InterPro" id="IPR012337">
    <property type="entry name" value="RNaseH-like_sf"/>
</dbReference>
<organism evidence="8 9">
    <name type="scientific">Corchorus capsularis</name>
    <name type="common">Jute</name>
    <dbReference type="NCBI Taxonomy" id="210143"/>
    <lineage>
        <taxon>Eukaryota</taxon>
        <taxon>Viridiplantae</taxon>
        <taxon>Streptophyta</taxon>
        <taxon>Embryophyta</taxon>
        <taxon>Tracheophyta</taxon>
        <taxon>Spermatophyta</taxon>
        <taxon>Magnoliopsida</taxon>
        <taxon>eudicotyledons</taxon>
        <taxon>Gunneridae</taxon>
        <taxon>Pentapetalae</taxon>
        <taxon>rosids</taxon>
        <taxon>malvids</taxon>
        <taxon>Malvales</taxon>
        <taxon>Malvaceae</taxon>
        <taxon>Grewioideae</taxon>
        <taxon>Apeibeae</taxon>
        <taxon>Corchorus</taxon>
    </lineage>
</organism>
<dbReference type="Gramene" id="OMO87944">
    <property type="protein sequence ID" value="OMO87944"/>
    <property type="gene ID" value="CCACVL1_08649"/>
</dbReference>
<protein>
    <submittedName>
        <fullName evidence="8">Reverse transcriptase</fullName>
    </submittedName>
</protein>
<feature type="domain" description="TF-B3" evidence="7">
    <location>
        <begin position="1206"/>
        <end position="1301"/>
    </location>
</feature>
<dbReference type="Proteomes" id="UP000188268">
    <property type="component" value="Unassembled WGS sequence"/>
</dbReference>
<keyword evidence="3" id="KW-0238">DNA-binding</keyword>
<keyword evidence="9" id="KW-1185">Reference proteome</keyword>
<dbReference type="CDD" id="cd01650">
    <property type="entry name" value="RT_nLTR_like"/>
    <property type="match status" value="1"/>
</dbReference>
<keyword evidence="5" id="KW-0539">Nucleus</keyword>
<dbReference type="PANTHER" id="PTHR46890">
    <property type="entry name" value="NON-LTR RETROLELEMENT REVERSE TRANSCRIPTASE-LIKE PROTEIN-RELATED"/>
    <property type="match status" value="1"/>
</dbReference>
<dbReference type="OrthoDB" id="991485at2759"/>
<dbReference type="SUPFAM" id="SSF53098">
    <property type="entry name" value="Ribonuclease H-like"/>
    <property type="match status" value="1"/>
</dbReference>
<sequence>MKEVKIDRMRRRIGFANGICVEPEGLSGGLCLWWKDDVDVKVLKISKNLIHVRVRNKEKLSWFLTCIYAPPVLENRLEFWNVIREVAASVSGAWIIGGDFNEVMTSDEKERGLPLENRRVLPFHDVIFDCGLMDMGFKGQRFTWQNRREANIRERLDRAFINVEWRAKFSVAQCFNLPAVGSEHSPIFIALDPDEKKSSRIFRFESQWTTSDECKTVIENEWQGTVSDSWLMEVIRRFKKCKKALTTWSKKSFPNNRKEIDTLMKELAQIQDNSHSEEEWVKAELIIAKLEGIWAREEMFWNQRSRVKWLKYGNWVEKEDDVERLLLNHYASLFRSTGAREWREALDHVDKVVTDDMNEMLTREVTEEEIKSAAFDMGALKAPGPDGFSGIFYQKYWEVVGDLVINAVKEFFRTGFLPQKLNKTNIVLIPKVDNPKEVGQFRPISLCNFMYKVLSKVLVNRMKGILTDIITPSQCAFVPQRQIQDNIFIAHEAFHHLKLKKSKKDVEMGLKLDMNKAYDRVEWDFLKEVMLKMGFDNDSLFFLKAEPENCRRMAEILSQYCRASGQQVNFQKSSLFFNSNCPDHVKEECGNIFNIQTSGNPGKYLGLPSVWGRSKEEALGFLKDRMIKKIQGWKKGLLSQAGFCSKLESIVAKFWWGDNEDKRKIRWQSWKKLTRAKKVGGLGFRELYFFNKVLIAKQSWRILQNPNAFWVYSGENVDLWDQAWIPGLKGEKLGYKPDDDEVIPRRVKDIMDVPQQKWRLDLIAHRISDMEASAIEDTPINETGICKEKVETVKHLLLLCPWTTPVWFEGCASMRIDRGAITNFADWWMNCFEDTRLNEEDLMSLAARAAFITWYIWKGRNEVHFNGKEPDAKGTLIRAEKAWQEYHSANSTEKKKILTRTQKREPWSPPANDIIKINVDGAYDCKTGEAAVGVIARGANGMVVDGLGKKVRASSCDMAEVMAVREGIRLAKEKRWERVILETDSQEALTDCIKDDSVCAWEVKPLVQDIKVWSRSIRELEMIWVPRSANGAAHWVAVSTRKGMCNDDWKLPPQFAKGFQRCLVNKLPEDRFILICDGKSWAVEVVNVAKDEVYFREGWKEFVHDNSLGIGGLIVFEYQGDFKFNLDIFGRQCSRKGVSPDIWEKYNVPQKGEKPTINGGGQATSELSQQEGQPTMGGGGQGTSETQETNLAALKKSKKFKSKSLNFKVTMQPTYVQGTYLNVTNKFTKKIRLSHGANNIKLKVSDKTWDVKISDYPRHGKIHSGWRKFVDDNSLKENDICLFKLINSQDLTLDVTISRFSQFL</sequence>
<dbReference type="SMART" id="SM01019">
    <property type="entry name" value="B3"/>
    <property type="match status" value="2"/>
</dbReference>
<dbReference type="PROSITE" id="PS50863">
    <property type="entry name" value="B3"/>
    <property type="match status" value="2"/>
</dbReference>
<dbReference type="CDD" id="cd10017">
    <property type="entry name" value="B3_DNA"/>
    <property type="match status" value="2"/>
</dbReference>
<comment type="caution">
    <text evidence="8">The sequence shown here is derived from an EMBL/GenBank/DDBJ whole genome shotgun (WGS) entry which is preliminary data.</text>
</comment>
<keyword evidence="8" id="KW-0548">Nucleotidyltransferase</keyword>
<dbReference type="InterPro" id="IPR052343">
    <property type="entry name" value="Retrotransposon-Effector_Assoc"/>
</dbReference>
<reference evidence="8 9" key="1">
    <citation type="submission" date="2013-09" db="EMBL/GenBank/DDBJ databases">
        <title>Corchorus capsularis genome sequencing.</title>
        <authorList>
            <person name="Alam M."/>
            <person name="Haque M.S."/>
            <person name="Islam M.S."/>
            <person name="Emdad E.M."/>
            <person name="Islam M.M."/>
            <person name="Ahmed B."/>
            <person name="Halim A."/>
            <person name="Hossen Q.M.M."/>
            <person name="Hossain M.Z."/>
            <person name="Ahmed R."/>
            <person name="Khan M.M."/>
            <person name="Islam R."/>
            <person name="Rashid M.M."/>
            <person name="Khan S.A."/>
            <person name="Rahman M.S."/>
            <person name="Alam M."/>
        </authorList>
    </citation>
    <scope>NUCLEOTIDE SEQUENCE [LARGE SCALE GENOMIC DNA]</scope>
    <source>
        <strain evidence="9">cv. CVL-1</strain>
        <tissue evidence="8">Whole seedling</tissue>
    </source>
</reference>
<dbReference type="GO" id="GO:0004523">
    <property type="term" value="F:RNA-DNA hybrid ribonuclease activity"/>
    <property type="evidence" value="ECO:0007669"/>
    <property type="project" value="InterPro"/>
</dbReference>
<evidence type="ECO:0000259" key="7">
    <source>
        <dbReference type="PROSITE" id="PS50863"/>
    </source>
</evidence>
<dbReference type="PANTHER" id="PTHR46890:SF48">
    <property type="entry name" value="RNA-DIRECTED DNA POLYMERASE"/>
    <property type="match status" value="1"/>
</dbReference>
<dbReference type="InterPro" id="IPR003340">
    <property type="entry name" value="B3_DNA-bd"/>
</dbReference>
<dbReference type="InterPro" id="IPR005135">
    <property type="entry name" value="Endo/exonuclease/phosphatase"/>
</dbReference>
<accession>A0A1R3IZF6</accession>
<feature type="domain" description="TF-B3" evidence="7">
    <location>
        <begin position="1051"/>
        <end position="1132"/>
    </location>
</feature>
<dbReference type="SUPFAM" id="SSF56219">
    <property type="entry name" value="DNase I-like"/>
    <property type="match status" value="1"/>
</dbReference>
<evidence type="ECO:0000313" key="8">
    <source>
        <dbReference type="EMBL" id="OMO87944.1"/>
    </source>
</evidence>
<dbReference type="GO" id="GO:0005634">
    <property type="term" value="C:nucleus"/>
    <property type="evidence" value="ECO:0007669"/>
    <property type="project" value="UniProtKB-SubCell"/>
</dbReference>
<dbReference type="InterPro" id="IPR044730">
    <property type="entry name" value="RNase_H-like_dom_plant"/>
</dbReference>
<keyword evidence="8" id="KW-0808">Transferase</keyword>
<dbReference type="Gene3D" id="3.30.420.10">
    <property type="entry name" value="Ribonuclease H-like superfamily/Ribonuclease H"/>
    <property type="match status" value="1"/>
</dbReference>
<dbReference type="EMBL" id="AWWV01009132">
    <property type="protein sequence ID" value="OMO87944.1"/>
    <property type="molecule type" value="Genomic_DNA"/>
</dbReference>
<comment type="subcellular location">
    <subcellularLocation>
        <location evidence="1">Nucleus</location>
    </subcellularLocation>
</comment>
<dbReference type="Pfam" id="PF03372">
    <property type="entry name" value="Exo_endo_phos"/>
    <property type="match status" value="1"/>
</dbReference>
<keyword evidence="2" id="KW-0805">Transcription regulation</keyword>
<evidence type="ECO:0000256" key="4">
    <source>
        <dbReference type="ARBA" id="ARBA00023163"/>
    </source>
</evidence>
<evidence type="ECO:0000256" key="1">
    <source>
        <dbReference type="ARBA" id="ARBA00004123"/>
    </source>
</evidence>
<feature type="region of interest" description="Disordered" evidence="6">
    <location>
        <begin position="1149"/>
        <end position="1186"/>
    </location>
</feature>
<dbReference type="InterPro" id="IPR043502">
    <property type="entry name" value="DNA/RNA_pol_sf"/>
</dbReference>
<dbReference type="GO" id="GO:0003677">
    <property type="term" value="F:DNA binding"/>
    <property type="evidence" value="ECO:0007669"/>
    <property type="project" value="UniProtKB-KW"/>
</dbReference>
<dbReference type="SUPFAM" id="SSF56672">
    <property type="entry name" value="DNA/RNA polymerases"/>
    <property type="match status" value="1"/>
</dbReference>
<evidence type="ECO:0000256" key="5">
    <source>
        <dbReference type="ARBA" id="ARBA00023242"/>
    </source>
</evidence>
<dbReference type="InterPro" id="IPR036691">
    <property type="entry name" value="Endo/exonu/phosph_ase_sf"/>
</dbReference>
<gene>
    <name evidence="8" type="ORF">CCACVL1_08649</name>
</gene>
<dbReference type="Gene3D" id="3.60.10.10">
    <property type="entry name" value="Endonuclease/exonuclease/phosphatase"/>
    <property type="match status" value="1"/>
</dbReference>
<dbReference type="InterPro" id="IPR002156">
    <property type="entry name" value="RNaseH_domain"/>
</dbReference>
<evidence type="ECO:0000256" key="2">
    <source>
        <dbReference type="ARBA" id="ARBA00023015"/>
    </source>
</evidence>
<dbReference type="Pfam" id="PF00078">
    <property type="entry name" value="RVT_1"/>
    <property type="match status" value="1"/>
</dbReference>
<dbReference type="SUPFAM" id="SSF101936">
    <property type="entry name" value="DNA-binding pseudobarrel domain"/>
    <property type="match status" value="2"/>
</dbReference>
<dbReference type="STRING" id="210143.A0A1R3IZF6"/>
<dbReference type="Gene3D" id="2.40.330.10">
    <property type="entry name" value="DNA-binding pseudobarrel domain"/>
    <property type="match status" value="2"/>
</dbReference>
<keyword evidence="4" id="KW-0804">Transcription</keyword>
<dbReference type="InterPro" id="IPR000477">
    <property type="entry name" value="RT_dom"/>
</dbReference>
<dbReference type="GO" id="GO:0003964">
    <property type="term" value="F:RNA-directed DNA polymerase activity"/>
    <property type="evidence" value="ECO:0007669"/>
    <property type="project" value="UniProtKB-KW"/>
</dbReference>
<evidence type="ECO:0000256" key="6">
    <source>
        <dbReference type="SAM" id="MobiDB-lite"/>
    </source>
</evidence>
<dbReference type="InterPro" id="IPR015300">
    <property type="entry name" value="DNA-bd_pseudobarrel_sf"/>
</dbReference>
<dbReference type="Pfam" id="PF02362">
    <property type="entry name" value="B3"/>
    <property type="match status" value="2"/>
</dbReference>
<dbReference type="InterPro" id="IPR036397">
    <property type="entry name" value="RNaseH_sf"/>
</dbReference>
<name>A0A1R3IZF6_COCAP</name>
<evidence type="ECO:0000256" key="3">
    <source>
        <dbReference type="ARBA" id="ARBA00023125"/>
    </source>
</evidence>
<proteinExistence type="predicted"/>